<dbReference type="Gene3D" id="1.20.1070.10">
    <property type="entry name" value="Rhodopsin 7-helix transmembrane proteins"/>
    <property type="match status" value="1"/>
</dbReference>
<evidence type="ECO:0000256" key="4">
    <source>
        <dbReference type="ARBA" id="ARBA00023040"/>
    </source>
</evidence>
<gene>
    <name evidence="10" type="ORF">GPUH_LOCUS13047</name>
</gene>
<evidence type="ECO:0000256" key="2">
    <source>
        <dbReference type="ARBA" id="ARBA00022692"/>
    </source>
</evidence>
<dbReference type="InterPro" id="IPR017452">
    <property type="entry name" value="GPCR_Rhodpsn_7TM"/>
</dbReference>
<dbReference type="OrthoDB" id="9046662at2759"/>
<dbReference type="GO" id="GO:0043005">
    <property type="term" value="C:neuron projection"/>
    <property type="evidence" value="ECO:0007669"/>
    <property type="project" value="TreeGrafter"/>
</dbReference>
<evidence type="ECO:0000256" key="7">
    <source>
        <dbReference type="ARBA" id="ARBA00023224"/>
    </source>
</evidence>
<accession>A0A183DWF6</accession>
<dbReference type="SUPFAM" id="SSF81321">
    <property type="entry name" value="Family A G protein-coupled receptor-like"/>
    <property type="match status" value="1"/>
</dbReference>
<dbReference type="PANTHER" id="PTHR24235:SF18">
    <property type="entry name" value="G-PROTEIN COUPLED RECEPTORS FAMILY 1 PROFILE DOMAIN-CONTAINING PROTEIN"/>
    <property type="match status" value="1"/>
</dbReference>
<evidence type="ECO:0000313" key="12">
    <source>
        <dbReference type="WBParaSite" id="GPUH_0001306101-mRNA-1"/>
    </source>
</evidence>
<keyword evidence="3 8" id="KW-1133">Transmembrane helix</keyword>
<keyword evidence="7" id="KW-0807">Transducer</keyword>
<keyword evidence="5 8" id="KW-0472">Membrane</keyword>
<feature type="transmembrane region" description="Helical" evidence="8">
    <location>
        <begin position="153"/>
        <end position="179"/>
    </location>
</feature>
<keyword evidence="11" id="KW-1185">Reference proteome</keyword>
<dbReference type="InterPro" id="IPR000276">
    <property type="entry name" value="GPCR_Rhodpsn"/>
</dbReference>
<dbReference type="GO" id="GO:0008188">
    <property type="term" value="F:neuropeptide receptor activity"/>
    <property type="evidence" value="ECO:0007669"/>
    <property type="project" value="TreeGrafter"/>
</dbReference>
<reference evidence="10 11" key="2">
    <citation type="submission" date="2018-11" db="EMBL/GenBank/DDBJ databases">
        <authorList>
            <consortium name="Pathogen Informatics"/>
        </authorList>
    </citation>
    <scope>NUCLEOTIDE SEQUENCE [LARGE SCALE GENOMIC DNA]</scope>
</reference>
<feature type="transmembrane region" description="Helical" evidence="8">
    <location>
        <begin position="121"/>
        <end position="141"/>
    </location>
</feature>
<evidence type="ECO:0000256" key="3">
    <source>
        <dbReference type="ARBA" id="ARBA00022989"/>
    </source>
</evidence>
<evidence type="ECO:0000313" key="10">
    <source>
        <dbReference type="EMBL" id="VDN21540.1"/>
    </source>
</evidence>
<feature type="domain" description="G-protein coupled receptors family 1 profile" evidence="9">
    <location>
        <begin position="1"/>
        <end position="176"/>
    </location>
</feature>
<organism evidence="12">
    <name type="scientific">Gongylonema pulchrum</name>
    <dbReference type="NCBI Taxonomy" id="637853"/>
    <lineage>
        <taxon>Eukaryota</taxon>
        <taxon>Metazoa</taxon>
        <taxon>Ecdysozoa</taxon>
        <taxon>Nematoda</taxon>
        <taxon>Chromadorea</taxon>
        <taxon>Rhabditida</taxon>
        <taxon>Spirurina</taxon>
        <taxon>Spiruromorpha</taxon>
        <taxon>Spiruroidea</taxon>
        <taxon>Gongylonematidae</taxon>
        <taxon>Gongylonema</taxon>
    </lineage>
</organism>
<dbReference type="PANTHER" id="PTHR24235">
    <property type="entry name" value="NEUROPEPTIDE Y RECEPTOR"/>
    <property type="match status" value="1"/>
</dbReference>
<dbReference type="GO" id="GO:0005886">
    <property type="term" value="C:plasma membrane"/>
    <property type="evidence" value="ECO:0007669"/>
    <property type="project" value="TreeGrafter"/>
</dbReference>
<feature type="transmembrane region" description="Helical" evidence="8">
    <location>
        <begin position="64"/>
        <end position="88"/>
    </location>
</feature>
<evidence type="ECO:0000259" key="9">
    <source>
        <dbReference type="PROSITE" id="PS50262"/>
    </source>
</evidence>
<dbReference type="GO" id="GO:0042923">
    <property type="term" value="F:neuropeptide binding"/>
    <property type="evidence" value="ECO:0007669"/>
    <property type="project" value="TreeGrafter"/>
</dbReference>
<sequence>MSLQILTFERTLCIVLTIWTVGYALSLPVGIFSVTVKYFPYCGIFCEEFWPDSTAEGGSRMGRIYGMSVLTLQFGVPVIICTLCYWTISRVISRQIEKRKEQQFLLKENEKRLHDRRARSNRMMVCMVLSFVLAWLPLNLINLSRDFYGVSSLFSILFALCHVIAMTSAVWNPVIYTWFNPQLRTTIKGILKKAPHDMPLHQRI</sequence>
<feature type="transmembrane region" description="Helical" evidence="8">
    <location>
        <begin position="12"/>
        <end position="31"/>
    </location>
</feature>
<evidence type="ECO:0000256" key="1">
    <source>
        <dbReference type="ARBA" id="ARBA00004141"/>
    </source>
</evidence>
<proteinExistence type="predicted"/>
<dbReference type="EMBL" id="UYRT01079864">
    <property type="protein sequence ID" value="VDN21540.1"/>
    <property type="molecule type" value="Genomic_DNA"/>
</dbReference>
<dbReference type="Pfam" id="PF00001">
    <property type="entry name" value="7tm_1"/>
    <property type="match status" value="1"/>
</dbReference>
<keyword evidence="4" id="KW-0297">G-protein coupled receptor</keyword>
<reference evidence="12" key="1">
    <citation type="submission" date="2016-06" db="UniProtKB">
        <authorList>
            <consortium name="WormBaseParasite"/>
        </authorList>
    </citation>
    <scope>IDENTIFICATION</scope>
</reference>
<keyword evidence="2 8" id="KW-0812">Transmembrane</keyword>
<keyword evidence="6" id="KW-0675">Receptor</keyword>
<dbReference type="AlphaFoldDB" id="A0A183DWF6"/>
<dbReference type="WBParaSite" id="GPUH_0001306101-mRNA-1">
    <property type="protein sequence ID" value="GPUH_0001306101-mRNA-1"/>
    <property type="gene ID" value="GPUH_0001306101"/>
</dbReference>
<evidence type="ECO:0000313" key="11">
    <source>
        <dbReference type="Proteomes" id="UP000271098"/>
    </source>
</evidence>
<comment type="subcellular location">
    <subcellularLocation>
        <location evidence="1">Membrane</location>
        <topology evidence="1">Multi-pass membrane protein</topology>
    </subcellularLocation>
</comment>
<evidence type="ECO:0000256" key="8">
    <source>
        <dbReference type="SAM" id="Phobius"/>
    </source>
</evidence>
<evidence type="ECO:0000256" key="5">
    <source>
        <dbReference type="ARBA" id="ARBA00023136"/>
    </source>
</evidence>
<dbReference type="PRINTS" id="PR00237">
    <property type="entry name" value="GPCRRHODOPSN"/>
</dbReference>
<dbReference type="PROSITE" id="PS50262">
    <property type="entry name" value="G_PROTEIN_RECEP_F1_2"/>
    <property type="match status" value="1"/>
</dbReference>
<protein>
    <submittedName>
        <fullName evidence="12">G_PROTEIN_RECEP_F1_2 domain-containing protein</fullName>
    </submittedName>
</protein>
<name>A0A183DWF6_9BILA</name>
<dbReference type="Proteomes" id="UP000271098">
    <property type="component" value="Unassembled WGS sequence"/>
</dbReference>
<evidence type="ECO:0000256" key="6">
    <source>
        <dbReference type="ARBA" id="ARBA00023170"/>
    </source>
</evidence>